<dbReference type="EMBL" id="PVQB02000810">
    <property type="protein sequence ID" value="KAF4333600.1"/>
    <property type="molecule type" value="Genomic_DNA"/>
</dbReference>
<evidence type="ECO:0000259" key="1">
    <source>
        <dbReference type="Pfam" id="PF06985"/>
    </source>
</evidence>
<dbReference type="SUPFAM" id="SSF54427">
    <property type="entry name" value="NTF2-like"/>
    <property type="match status" value="1"/>
</dbReference>
<evidence type="ECO:0000313" key="3">
    <source>
        <dbReference type="Proteomes" id="UP000730481"/>
    </source>
</evidence>
<evidence type="ECO:0000313" key="2">
    <source>
        <dbReference type="EMBL" id="KAF4333600.1"/>
    </source>
</evidence>
<reference evidence="2" key="1">
    <citation type="journal article" date="2017" name="Mycologia">
        <title>Fusarium algeriense, sp. nov., a novel toxigenic crown rot pathogen of durum wheat from Algeria is nested in the Fusarium burgessii species complex.</title>
        <authorList>
            <person name="Laraba I."/>
            <person name="Keddad A."/>
            <person name="Boureghda H."/>
            <person name="Abdallah N."/>
            <person name="Vaughan M.M."/>
            <person name="Proctor R.H."/>
            <person name="Busman M."/>
            <person name="O'Donnell K."/>
        </authorList>
    </citation>
    <scope>NUCLEOTIDE SEQUENCE</scope>
    <source>
        <strain evidence="2">NRRL 25174</strain>
    </source>
</reference>
<dbReference type="InterPro" id="IPR052895">
    <property type="entry name" value="HetReg/Transcr_Mod"/>
</dbReference>
<dbReference type="Pfam" id="PF06985">
    <property type="entry name" value="HET"/>
    <property type="match status" value="1"/>
</dbReference>
<feature type="domain" description="Heterokaryon incompatibility" evidence="1">
    <location>
        <begin position="40"/>
        <end position="235"/>
    </location>
</feature>
<proteinExistence type="predicted"/>
<dbReference type="PANTHER" id="PTHR24148:SF82">
    <property type="entry name" value="HETEROKARYON INCOMPATIBILITY DOMAIN-CONTAINING PROTEIN"/>
    <property type="match status" value="1"/>
</dbReference>
<accession>A0A9P5A795</accession>
<dbReference type="Pfam" id="PF07366">
    <property type="entry name" value="SnoaL"/>
    <property type="match status" value="1"/>
</dbReference>
<protein>
    <submittedName>
        <fullName evidence="2">Het-domain protein</fullName>
    </submittedName>
</protein>
<keyword evidence="3" id="KW-1185">Reference proteome</keyword>
<dbReference type="InterPro" id="IPR009959">
    <property type="entry name" value="Cyclase_SnoaL-like"/>
</dbReference>
<dbReference type="Gene3D" id="3.10.450.50">
    <property type="match status" value="1"/>
</dbReference>
<dbReference type="InterPro" id="IPR032710">
    <property type="entry name" value="NTF2-like_dom_sf"/>
</dbReference>
<sequence>MYAELLNDRDIRLMTLYAGQTGDPIRCRLRRVRLSMSLKFEALSYEWKEAEGWTSITCNGISLPVTRNLASALGALRFPSNARVLWVDAVCINQENPKEKSKQIPLMREIYASAKAVLTWLGPDFPGAKEAFQIFPYLSLVGIERHPTGKPDTGNIEDLMATIITQRPKQGSIIRSQEDYVFFSHDRDSVIWQTIRRQPELDDDAIFKFHDQTAWNAIDRLFFNSYFQRSWIIQEVAVAEMVCVVCGSFNLPWDIFQVAYEGRAKLAFQRFRNLGSDNIASLIPCVRDARLRYRNRDEPNSKCLDLGIVLTSFNYSKQTNPRDIVYAALGLVKPQSLCAEIVPDYNKSCEDVFYEASCNIIRLRKDLYLWSNKTLMSRRSMTSLPSWVPEWTMKPCEEAIEFANSEFSRCLRGNPIIHDQSLFVDGHLVDMVDATFSFSHDRGEFELVKSLKQWLEEHGKSLFGAYTAGLLDDSVTATFSRGSLAEANQLLREFDDIPPFVMRVIHNVKGDDQCPLPNSLLNIEAMWSTLTAIFNRRMKAPKLPGYRLFLALLYMMPTMEEKGWSTGRGLPHSFNYWMMAAVLLIELGRDTKLFNDVFWKHWERNDAFDGIQDSFFVTSKGFFGRAPAETVERGQIVAILGGAGPSQSWITNAKAFLKGAIVNGLRINGTPTAPEAFKNSLLIINYENPTDSSNMAPSKTRSEIIDLLQTIFDARNEEQWGTLESLFQPTMLIDTTSLQSDVFIANLRAATGVKVKVDSCVVDVTSQSIAARVIKTENLSNDSRCEYQEIILAWFVDGRLATLKRLKDDDSRLERKTWAATTPSHLQELNPASLDLENLYRDYIKSINDKTMEVNFHAFCKPSVTHNSVEKTIPEYIALIKDSQEAIQGLYFDIQDLIVDNEAGRVAARLEFTGVPVKIWAGAEPNGKSVKFHEHVMYWLDGGKIYWVWSVVDLEMYRKQLKDAE</sequence>
<dbReference type="InterPro" id="IPR010730">
    <property type="entry name" value="HET"/>
</dbReference>
<dbReference type="Proteomes" id="UP000730481">
    <property type="component" value="Unassembled WGS sequence"/>
</dbReference>
<reference evidence="2" key="2">
    <citation type="submission" date="2020-02" db="EMBL/GenBank/DDBJ databases">
        <title>Identification and distribution of gene clusters putatively required for synthesis of sphingolipid metabolism inhibitors in phylogenetically diverse species of the filamentous fungus Fusarium.</title>
        <authorList>
            <person name="Kim H.-S."/>
            <person name="Busman M."/>
            <person name="Brown D.W."/>
            <person name="Divon H."/>
            <person name="Uhlig S."/>
            <person name="Proctor R.H."/>
        </authorList>
    </citation>
    <scope>NUCLEOTIDE SEQUENCE</scope>
    <source>
        <strain evidence="2">NRRL 25174</strain>
    </source>
</reference>
<dbReference type="GO" id="GO:0030638">
    <property type="term" value="P:polyketide metabolic process"/>
    <property type="evidence" value="ECO:0007669"/>
    <property type="project" value="InterPro"/>
</dbReference>
<organism evidence="2 3">
    <name type="scientific">Fusarium beomiforme</name>
    <dbReference type="NCBI Taxonomy" id="44412"/>
    <lineage>
        <taxon>Eukaryota</taxon>
        <taxon>Fungi</taxon>
        <taxon>Dikarya</taxon>
        <taxon>Ascomycota</taxon>
        <taxon>Pezizomycotina</taxon>
        <taxon>Sordariomycetes</taxon>
        <taxon>Hypocreomycetidae</taxon>
        <taxon>Hypocreales</taxon>
        <taxon>Nectriaceae</taxon>
        <taxon>Fusarium</taxon>
        <taxon>Fusarium burgessii species complex</taxon>
    </lineage>
</organism>
<dbReference type="AlphaFoldDB" id="A0A9P5A795"/>
<dbReference type="OrthoDB" id="3553147at2759"/>
<comment type="caution">
    <text evidence="2">The sequence shown here is derived from an EMBL/GenBank/DDBJ whole genome shotgun (WGS) entry which is preliminary data.</text>
</comment>
<name>A0A9P5A795_9HYPO</name>
<gene>
    <name evidence="2" type="ORF">FBEOM_12587</name>
</gene>
<dbReference type="PANTHER" id="PTHR24148">
    <property type="entry name" value="ANKYRIN REPEAT DOMAIN-CONTAINING PROTEIN 39 HOMOLOG-RELATED"/>
    <property type="match status" value="1"/>
</dbReference>